<keyword evidence="3" id="KW-1185">Reference proteome</keyword>
<sequence length="111" mass="12662">MNDHELIINRLYKLLIDRDMSMNRLATLSGVKQSTISSLIQRPTGVPKADTLRLLCEGLGISVQDFFDFPPYNQRPNGSSKKEEESKWEKLGNALTADEKERVRKILSNEI</sequence>
<dbReference type="InterPro" id="IPR010982">
    <property type="entry name" value="Lambda_DNA-bd_dom_sf"/>
</dbReference>
<protein>
    <submittedName>
        <fullName evidence="2">Cro/CI family transcriptional regulator</fullName>
    </submittedName>
</protein>
<comment type="caution">
    <text evidence="2">The sequence shown here is derived from an EMBL/GenBank/DDBJ whole genome shotgun (WGS) entry which is preliminary data.</text>
</comment>
<evidence type="ECO:0000313" key="3">
    <source>
        <dbReference type="Proteomes" id="UP000033558"/>
    </source>
</evidence>
<dbReference type="Pfam" id="PF13443">
    <property type="entry name" value="HTH_26"/>
    <property type="match status" value="1"/>
</dbReference>
<organism evidence="2 3">
    <name type="scientific">Bombilactobacillus mellifer</name>
    <dbReference type="NCBI Taxonomy" id="1218492"/>
    <lineage>
        <taxon>Bacteria</taxon>
        <taxon>Bacillati</taxon>
        <taxon>Bacillota</taxon>
        <taxon>Bacilli</taxon>
        <taxon>Lactobacillales</taxon>
        <taxon>Lactobacillaceae</taxon>
        <taxon>Bombilactobacillus</taxon>
    </lineage>
</organism>
<accession>A0A0F4LVV1</accession>
<dbReference type="GO" id="GO:0003677">
    <property type="term" value="F:DNA binding"/>
    <property type="evidence" value="ECO:0007669"/>
    <property type="project" value="InterPro"/>
</dbReference>
<dbReference type="InterPro" id="IPR001387">
    <property type="entry name" value="Cro/C1-type_HTH"/>
</dbReference>
<dbReference type="AlphaFoldDB" id="A0A0F4LVV1"/>
<dbReference type="RefSeq" id="WP_071236998.1">
    <property type="nucleotide sequence ID" value="NZ_JBHSZT010000001.1"/>
</dbReference>
<reference evidence="2 3" key="1">
    <citation type="submission" date="2015-01" db="EMBL/GenBank/DDBJ databases">
        <title>Comparative genomics of the lactic acid bacteria isolated from the honey bee gut.</title>
        <authorList>
            <person name="Ellegaard K.M."/>
            <person name="Tamarit D."/>
            <person name="Javelind E."/>
            <person name="Olofsson T."/>
            <person name="Andersson S.G."/>
            <person name="Vasquez A."/>
        </authorList>
    </citation>
    <scope>NUCLEOTIDE SEQUENCE [LARGE SCALE GENOMIC DNA]</scope>
    <source>
        <strain evidence="2 3">Bin4</strain>
    </source>
</reference>
<feature type="domain" description="HTH cro/C1-type" evidence="1">
    <location>
        <begin position="11"/>
        <end position="66"/>
    </location>
</feature>
<dbReference type="PROSITE" id="PS50943">
    <property type="entry name" value="HTH_CROC1"/>
    <property type="match status" value="1"/>
</dbReference>
<dbReference type="Proteomes" id="UP000033558">
    <property type="component" value="Unassembled WGS sequence"/>
</dbReference>
<dbReference type="Gene3D" id="1.10.260.40">
    <property type="entry name" value="lambda repressor-like DNA-binding domains"/>
    <property type="match status" value="1"/>
</dbReference>
<dbReference type="HOGENOM" id="CLU_2155137_0_0_9"/>
<dbReference type="SMART" id="SM00530">
    <property type="entry name" value="HTH_XRE"/>
    <property type="match status" value="1"/>
</dbReference>
<proteinExistence type="predicted"/>
<dbReference type="CDD" id="cd00093">
    <property type="entry name" value="HTH_XRE"/>
    <property type="match status" value="1"/>
</dbReference>
<dbReference type="EMBL" id="JXJQ01000006">
    <property type="protein sequence ID" value="KJY62419.1"/>
    <property type="molecule type" value="Genomic_DNA"/>
</dbReference>
<name>A0A0F4LVV1_9LACO</name>
<dbReference type="SUPFAM" id="SSF47413">
    <property type="entry name" value="lambda repressor-like DNA-binding domains"/>
    <property type="match status" value="1"/>
</dbReference>
<evidence type="ECO:0000259" key="1">
    <source>
        <dbReference type="PROSITE" id="PS50943"/>
    </source>
</evidence>
<dbReference type="STRING" id="1218492.JG30_06300"/>
<gene>
    <name evidence="2" type="ORF">JG30_06300</name>
</gene>
<dbReference type="OrthoDB" id="9781521at2"/>
<evidence type="ECO:0000313" key="2">
    <source>
        <dbReference type="EMBL" id="KJY62419.1"/>
    </source>
</evidence>
<dbReference type="PATRIC" id="fig|1218492.5.peg.761"/>